<dbReference type="AlphaFoldDB" id="A0A3Q1F3S4"/>
<evidence type="ECO:0000313" key="2">
    <source>
        <dbReference type="Proteomes" id="UP000257200"/>
    </source>
</evidence>
<dbReference type="Proteomes" id="UP000257200">
    <property type="component" value="Unplaced"/>
</dbReference>
<reference evidence="1" key="2">
    <citation type="submission" date="2025-09" db="UniProtKB">
        <authorList>
            <consortium name="Ensembl"/>
        </authorList>
    </citation>
    <scope>IDENTIFICATION</scope>
</reference>
<organism evidence="1 2">
    <name type="scientific">Acanthochromis polyacanthus</name>
    <name type="common">spiny chromis</name>
    <dbReference type="NCBI Taxonomy" id="80966"/>
    <lineage>
        <taxon>Eukaryota</taxon>
        <taxon>Metazoa</taxon>
        <taxon>Chordata</taxon>
        <taxon>Craniata</taxon>
        <taxon>Vertebrata</taxon>
        <taxon>Euteleostomi</taxon>
        <taxon>Actinopterygii</taxon>
        <taxon>Neopterygii</taxon>
        <taxon>Teleostei</taxon>
        <taxon>Neoteleostei</taxon>
        <taxon>Acanthomorphata</taxon>
        <taxon>Ovalentaria</taxon>
        <taxon>Pomacentridae</taxon>
        <taxon>Acanthochromis</taxon>
    </lineage>
</organism>
<name>A0A3Q1F3S4_9TELE</name>
<keyword evidence="2" id="KW-1185">Reference proteome</keyword>
<sequence length="61" mass="6994">ASPQVSQTSEGRRVEEDWGTCWEPDTLRDAPSGRDRTRLRQPCLPFLNMISCYDTVFLCSD</sequence>
<dbReference type="InParanoid" id="A0A3Q1F3S4"/>
<protein>
    <submittedName>
        <fullName evidence="1">Uncharacterized protein</fullName>
    </submittedName>
</protein>
<dbReference type="Ensembl" id="ENSAPOT00000018413.1">
    <property type="protein sequence ID" value="ENSAPOP00000010979.1"/>
    <property type="gene ID" value="ENSAPOG00000013488.1"/>
</dbReference>
<proteinExistence type="predicted"/>
<accession>A0A3Q1F3S4</accession>
<evidence type="ECO:0000313" key="1">
    <source>
        <dbReference type="Ensembl" id="ENSAPOP00000010979.1"/>
    </source>
</evidence>
<reference evidence="1" key="1">
    <citation type="submission" date="2025-08" db="UniProtKB">
        <authorList>
            <consortium name="Ensembl"/>
        </authorList>
    </citation>
    <scope>IDENTIFICATION</scope>
</reference>